<gene>
    <name evidence="1" type="ORF">L3X38_011133</name>
</gene>
<protein>
    <submittedName>
        <fullName evidence="1">Uncharacterized protein</fullName>
    </submittedName>
</protein>
<evidence type="ECO:0000313" key="1">
    <source>
        <dbReference type="EMBL" id="KAI5343257.1"/>
    </source>
</evidence>
<name>A0AAD4WJ38_PRUDU</name>
<comment type="caution">
    <text evidence="1">The sequence shown here is derived from an EMBL/GenBank/DDBJ whole genome shotgun (WGS) entry which is preliminary data.</text>
</comment>
<dbReference type="Proteomes" id="UP001054821">
    <property type="component" value="Chromosome 2"/>
</dbReference>
<keyword evidence="2" id="KW-1185">Reference proteome</keyword>
<organism evidence="1 2">
    <name type="scientific">Prunus dulcis</name>
    <name type="common">Almond</name>
    <name type="synonym">Amygdalus dulcis</name>
    <dbReference type="NCBI Taxonomy" id="3755"/>
    <lineage>
        <taxon>Eukaryota</taxon>
        <taxon>Viridiplantae</taxon>
        <taxon>Streptophyta</taxon>
        <taxon>Embryophyta</taxon>
        <taxon>Tracheophyta</taxon>
        <taxon>Spermatophyta</taxon>
        <taxon>Magnoliopsida</taxon>
        <taxon>eudicotyledons</taxon>
        <taxon>Gunneridae</taxon>
        <taxon>Pentapetalae</taxon>
        <taxon>rosids</taxon>
        <taxon>fabids</taxon>
        <taxon>Rosales</taxon>
        <taxon>Rosaceae</taxon>
        <taxon>Amygdaloideae</taxon>
        <taxon>Amygdaleae</taxon>
        <taxon>Prunus</taxon>
    </lineage>
</organism>
<proteinExistence type="predicted"/>
<accession>A0AAD4WJ38</accession>
<evidence type="ECO:0000313" key="2">
    <source>
        <dbReference type="Proteomes" id="UP001054821"/>
    </source>
</evidence>
<dbReference type="AlphaFoldDB" id="A0AAD4WJ38"/>
<reference evidence="1 2" key="1">
    <citation type="journal article" date="2022" name="G3 (Bethesda)">
        <title>Whole-genome sequence and methylome profiling of the almond [Prunus dulcis (Mill.) D.A. Webb] cultivar 'Nonpareil'.</title>
        <authorList>
            <person name="D'Amico-Willman K.M."/>
            <person name="Ouma W.Z."/>
            <person name="Meulia T."/>
            <person name="Sideli G.M."/>
            <person name="Gradziel T.M."/>
            <person name="Fresnedo-Ramirez J."/>
        </authorList>
    </citation>
    <scope>NUCLEOTIDE SEQUENCE [LARGE SCALE GENOMIC DNA]</scope>
    <source>
        <strain evidence="1">Clone GOH B32 T37-40</strain>
    </source>
</reference>
<sequence length="107" mass="11968">MMFPTKSPGIYGMLALFYQKYGDLVGDEVVAFCLNVLNGGASVKDINETLITLIPKEFQSAFVPSGLMIDNIVAAFESIHAIRRRGQNQLKKMVLKLEMSKAYHRVE</sequence>
<dbReference type="EMBL" id="JAJFAZ020000002">
    <property type="protein sequence ID" value="KAI5343257.1"/>
    <property type="molecule type" value="Genomic_DNA"/>
</dbReference>